<keyword evidence="12 13" id="KW-0472">Membrane</keyword>
<dbReference type="SUPFAM" id="SSF47384">
    <property type="entry name" value="Homodimeric domain of signal transducing histidine kinase"/>
    <property type="match status" value="1"/>
</dbReference>
<dbReference type="InterPro" id="IPR050351">
    <property type="entry name" value="BphY/WalK/GraS-like"/>
</dbReference>
<dbReference type="CDD" id="cd00082">
    <property type="entry name" value="HisKA"/>
    <property type="match status" value="1"/>
</dbReference>
<dbReference type="Proteomes" id="UP000219439">
    <property type="component" value="Unassembled WGS sequence"/>
</dbReference>
<evidence type="ECO:0000256" key="6">
    <source>
        <dbReference type="ARBA" id="ARBA00022692"/>
    </source>
</evidence>
<feature type="transmembrane region" description="Helical" evidence="13">
    <location>
        <begin position="239"/>
        <end position="261"/>
    </location>
</feature>
<keyword evidence="6 13" id="KW-0812">Transmembrane</keyword>
<feature type="transmembrane region" description="Helical" evidence="13">
    <location>
        <begin position="200"/>
        <end position="219"/>
    </location>
</feature>
<evidence type="ECO:0000259" key="15">
    <source>
        <dbReference type="PROSITE" id="PS50112"/>
    </source>
</evidence>
<keyword evidence="18" id="KW-1185">Reference proteome</keyword>
<evidence type="ECO:0000256" key="2">
    <source>
        <dbReference type="ARBA" id="ARBA00004141"/>
    </source>
</evidence>
<dbReference type="EMBL" id="OBEL01000002">
    <property type="protein sequence ID" value="SNZ19131.1"/>
    <property type="molecule type" value="Genomic_DNA"/>
</dbReference>
<dbReference type="InterPro" id="IPR035965">
    <property type="entry name" value="PAS-like_dom_sf"/>
</dbReference>
<evidence type="ECO:0000259" key="16">
    <source>
        <dbReference type="PROSITE" id="PS50924"/>
    </source>
</evidence>
<reference evidence="17 18" key="1">
    <citation type="submission" date="2017-09" db="EMBL/GenBank/DDBJ databases">
        <authorList>
            <person name="Ehlers B."/>
            <person name="Leendertz F.H."/>
        </authorList>
    </citation>
    <scope>NUCLEOTIDE SEQUENCE [LARGE SCALE GENOMIC DNA]</scope>
    <source>
        <strain evidence="17 18">DSM 18289</strain>
    </source>
</reference>
<dbReference type="CDD" id="cd00130">
    <property type="entry name" value="PAS"/>
    <property type="match status" value="1"/>
</dbReference>
<dbReference type="InterPro" id="IPR005330">
    <property type="entry name" value="MHYT_dom"/>
</dbReference>
<dbReference type="GO" id="GO:0007234">
    <property type="term" value="P:osmosensory signaling via phosphorelay pathway"/>
    <property type="evidence" value="ECO:0007669"/>
    <property type="project" value="TreeGrafter"/>
</dbReference>
<evidence type="ECO:0000256" key="3">
    <source>
        <dbReference type="ARBA" id="ARBA00012438"/>
    </source>
</evidence>
<dbReference type="NCBIfam" id="TIGR00229">
    <property type="entry name" value="sensory_box"/>
    <property type="match status" value="1"/>
</dbReference>
<feature type="domain" description="PAS" evidence="15">
    <location>
        <begin position="267"/>
        <end position="337"/>
    </location>
</feature>
<feature type="transmembrane region" description="Helical" evidence="13">
    <location>
        <begin position="63"/>
        <end position="88"/>
    </location>
</feature>
<dbReference type="InterPro" id="IPR036890">
    <property type="entry name" value="HATPase_C_sf"/>
</dbReference>
<accession>A0A285PGX5</accession>
<keyword evidence="7" id="KW-0547">Nucleotide-binding</keyword>
<dbReference type="InterPro" id="IPR003661">
    <property type="entry name" value="HisK_dim/P_dom"/>
</dbReference>
<gene>
    <name evidence="17" type="ORF">SAMN06265368_2211</name>
</gene>
<feature type="domain" description="Histidine kinase" evidence="14">
    <location>
        <begin position="421"/>
        <end position="636"/>
    </location>
</feature>
<keyword evidence="11" id="KW-0902">Two-component regulatory system</keyword>
<evidence type="ECO:0000256" key="11">
    <source>
        <dbReference type="ARBA" id="ARBA00023012"/>
    </source>
</evidence>
<evidence type="ECO:0000256" key="4">
    <source>
        <dbReference type="ARBA" id="ARBA00022553"/>
    </source>
</evidence>
<evidence type="ECO:0000256" key="8">
    <source>
        <dbReference type="ARBA" id="ARBA00022777"/>
    </source>
</evidence>
<dbReference type="InterPro" id="IPR004358">
    <property type="entry name" value="Sig_transdc_His_kin-like_C"/>
</dbReference>
<dbReference type="SMART" id="SM00091">
    <property type="entry name" value="PAS"/>
    <property type="match status" value="1"/>
</dbReference>
<comment type="subcellular location">
    <subcellularLocation>
        <location evidence="2">Membrane</location>
        <topology evidence="2">Multi-pass membrane protein</topology>
    </subcellularLocation>
</comment>
<dbReference type="AlphaFoldDB" id="A0A285PGX5"/>
<keyword evidence="8" id="KW-0418">Kinase</keyword>
<dbReference type="GO" id="GO:0000156">
    <property type="term" value="F:phosphorelay response regulator activity"/>
    <property type="evidence" value="ECO:0007669"/>
    <property type="project" value="TreeGrafter"/>
</dbReference>
<feature type="domain" description="MHYT" evidence="16">
    <location>
        <begin position="27"/>
        <end position="223"/>
    </location>
</feature>
<evidence type="ECO:0000256" key="5">
    <source>
        <dbReference type="ARBA" id="ARBA00022679"/>
    </source>
</evidence>
<dbReference type="PROSITE" id="PS50924">
    <property type="entry name" value="MHYT"/>
    <property type="match status" value="1"/>
</dbReference>
<dbReference type="PROSITE" id="PS50109">
    <property type="entry name" value="HIS_KIN"/>
    <property type="match status" value="1"/>
</dbReference>
<feature type="transmembrane region" description="Helical" evidence="13">
    <location>
        <begin position="27"/>
        <end position="51"/>
    </location>
</feature>
<dbReference type="GO" id="GO:0005524">
    <property type="term" value="F:ATP binding"/>
    <property type="evidence" value="ECO:0007669"/>
    <property type="project" value="UniProtKB-KW"/>
</dbReference>
<dbReference type="Gene3D" id="3.30.450.20">
    <property type="entry name" value="PAS domain"/>
    <property type="match status" value="1"/>
</dbReference>
<dbReference type="RefSeq" id="WP_097153501.1">
    <property type="nucleotide sequence ID" value="NZ_OBEL01000002.1"/>
</dbReference>
<keyword evidence="4" id="KW-0597">Phosphoprotein</keyword>
<dbReference type="InterPro" id="IPR036097">
    <property type="entry name" value="HisK_dim/P_sf"/>
</dbReference>
<proteinExistence type="predicted"/>
<dbReference type="GO" id="GO:0030295">
    <property type="term" value="F:protein kinase activator activity"/>
    <property type="evidence" value="ECO:0007669"/>
    <property type="project" value="TreeGrafter"/>
</dbReference>
<dbReference type="SMART" id="SM00388">
    <property type="entry name" value="HisKA"/>
    <property type="match status" value="1"/>
</dbReference>
<dbReference type="Pfam" id="PF13426">
    <property type="entry name" value="PAS_9"/>
    <property type="match status" value="1"/>
</dbReference>
<dbReference type="GO" id="GO:0000155">
    <property type="term" value="F:phosphorelay sensor kinase activity"/>
    <property type="evidence" value="ECO:0007669"/>
    <property type="project" value="InterPro"/>
</dbReference>
<dbReference type="InterPro" id="IPR003594">
    <property type="entry name" value="HATPase_dom"/>
</dbReference>
<dbReference type="OrthoDB" id="9806130at2"/>
<name>A0A285PGX5_9HYPH</name>
<feature type="transmembrane region" description="Helical" evidence="13">
    <location>
        <begin position="126"/>
        <end position="146"/>
    </location>
</feature>
<evidence type="ECO:0000256" key="12">
    <source>
        <dbReference type="ARBA" id="ARBA00023136"/>
    </source>
</evidence>
<dbReference type="InterPro" id="IPR005467">
    <property type="entry name" value="His_kinase_dom"/>
</dbReference>
<dbReference type="SUPFAM" id="SSF55785">
    <property type="entry name" value="PYP-like sensor domain (PAS domain)"/>
    <property type="match status" value="1"/>
</dbReference>
<comment type="catalytic activity">
    <reaction evidence="1">
        <text>ATP + protein L-histidine = ADP + protein N-phospho-L-histidine.</text>
        <dbReference type="EC" id="2.7.13.3"/>
    </reaction>
</comment>
<dbReference type="PRINTS" id="PR00344">
    <property type="entry name" value="BCTRLSENSOR"/>
</dbReference>
<organism evidence="17 18">
    <name type="scientific">Cohaesibacter gelatinilyticus</name>
    <dbReference type="NCBI Taxonomy" id="372072"/>
    <lineage>
        <taxon>Bacteria</taxon>
        <taxon>Pseudomonadati</taxon>
        <taxon>Pseudomonadota</taxon>
        <taxon>Alphaproteobacteria</taxon>
        <taxon>Hyphomicrobiales</taxon>
        <taxon>Cohaesibacteraceae</taxon>
    </lineage>
</organism>
<dbReference type="GO" id="GO:0016020">
    <property type="term" value="C:membrane"/>
    <property type="evidence" value="ECO:0007669"/>
    <property type="project" value="UniProtKB-SubCell"/>
</dbReference>
<feature type="transmembrane region" description="Helical" evidence="13">
    <location>
        <begin position="94"/>
        <end position="119"/>
    </location>
</feature>
<evidence type="ECO:0000256" key="13">
    <source>
        <dbReference type="PROSITE-ProRule" id="PRU00244"/>
    </source>
</evidence>
<dbReference type="SUPFAM" id="SSF55874">
    <property type="entry name" value="ATPase domain of HSP90 chaperone/DNA topoisomerase II/histidine kinase"/>
    <property type="match status" value="1"/>
</dbReference>
<dbReference type="PROSITE" id="PS50112">
    <property type="entry name" value="PAS"/>
    <property type="match status" value="1"/>
</dbReference>
<evidence type="ECO:0000259" key="14">
    <source>
        <dbReference type="PROSITE" id="PS50109"/>
    </source>
</evidence>
<keyword evidence="10 13" id="KW-1133">Transmembrane helix</keyword>
<dbReference type="PANTHER" id="PTHR42878">
    <property type="entry name" value="TWO-COMPONENT HISTIDINE KINASE"/>
    <property type="match status" value="1"/>
</dbReference>
<dbReference type="SMART" id="SM00387">
    <property type="entry name" value="HATPase_c"/>
    <property type="match status" value="1"/>
</dbReference>
<evidence type="ECO:0000256" key="10">
    <source>
        <dbReference type="ARBA" id="ARBA00022989"/>
    </source>
</evidence>
<evidence type="ECO:0000313" key="18">
    <source>
        <dbReference type="Proteomes" id="UP000219439"/>
    </source>
</evidence>
<dbReference type="EC" id="2.7.13.3" evidence="3"/>
<dbReference type="Gene3D" id="3.30.565.10">
    <property type="entry name" value="Histidine kinase-like ATPase, C-terminal domain"/>
    <property type="match status" value="1"/>
</dbReference>
<dbReference type="Gene3D" id="1.10.287.130">
    <property type="match status" value="1"/>
</dbReference>
<dbReference type="Pfam" id="PF00512">
    <property type="entry name" value="HisKA"/>
    <property type="match status" value="1"/>
</dbReference>
<dbReference type="FunFam" id="3.30.565.10:FF:000006">
    <property type="entry name" value="Sensor histidine kinase WalK"/>
    <property type="match status" value="1"/>
</dbReference>
<evidence type="ECO:0000256" key="9">
    <source>
        <dbReference type="ARBA" id="ARBA00022840"/>
    </source>
</evidence>
<evidence type="ECO:0000256" key="7">
    <source>
        <dbReference type="ARBA" id="ARBA00022741"/>
    </source>
</evidence>
<keyword evidence="9" id="KW-0067">ATP-binding</keyword>
<feature type="transmembrane region" description="Helical" evidence="13">
    <location>
        <begin position="158"/>
        <end position="179"/>
    </location>
</feature>
<sequence length="636" mass="68775">MDFGLDILGIRFLTGNLDLMIPYAARYSIPLVLLSYLFAFAGSFAGLTVCGQIQMASKRNERLLWLGLGAAAMGCAVWSMHFVGMLAYQLPFSVAYALNQTLISAIPSIGASLVVLFLLSRETVSWKSILSGGAITGAGIGAMHFIGMDAMRANASMGYDPVLFAVSIAVAVVLAIIALSARTEIRKFFPQANTIWSNTIAAATMGVAISGMHYTAMLAVTFYEGSLCARPDQTIDGDIISLVGIGILFAFLMLVLFASVARRMTAKSALLSAIMNNSLDGIIVSDTYGKITLGNNAAKKMFGLEQDELTGRDFATLFMSNNSEAREEKISSIFDGDIDSMASAGQTVEVIGHRLDGTRFPAEVGLVKVPLEDESVISATIRDITPRRALEQAQRQAYSEVSTALQQQTELNESQRQFIAMASHEFRTPLAVIDSSVRRLLRKKDNLTTEELLKRTGRITSAVTRLIALMESTLSSSRLDSGKLEISLSPCDITSIVNEACIRQQDVTPDRQIIRDLTDFPSEIQADATALDQIITNLLSNAVKYSPDASDIIVKGWSDENNAFVSVRDFGLGIDEEDQKQLFTRFFRAKTAEGIEGTGIGLHLAKGLIEEHDGTLEVTSKIGEGSTFTITLPAAS</sequence>
<dbReference type="InterPro" id="IPR000014">
    <property type="entry name" value="PAS"/>
</dbReference>
<dbReference type="Pfam" id="PF02518">
    <property type="entry name" value="HATPase_c"/>
    <property type="match status" value="1"/>
</dbReference>
<dbReference type="Pfam" id="PF03707">
    <property type="entry name" value="MHYT"/>
    <property type="match status" value="3"/>
</dbReference>
<evidence type="ECO:0000313" key="17">
    <source>
        <dbReference type="EMBL" id="SNZ19131.1"/>
    </source>
</evidence>
<protein>
    <recommendedName>
        <fullName evidence="3">histidine kinase</fullName>
        <ecNumber evidence="3">2.7.13.3</ecNumber>
    </recommendedName>
</protein>
<keyword evidence="5" id="KW-0808">Transferase</keyword>
<evidence type="ECO:0000256" key="1">
    <source>
        <dbReference type="ARBA" id="ARBA00000085"/>
    </source>
</evidence>
<dbReference type="PANTHER" id="PTHR42878:SF7">
    <property type="entry name" value="SENSOR HISTIDINE KINASE GLRK"/>
    <property type="match status" value="1"/>
</dbReference>